<proteinExistence type="inferred from homology"/>
<evidence type="ECO:0000256" key="1">
    <source>
        <dbReference type="ARBA" id="ARBA00001936"/>
    </source>
</evidence>
<sequence>MARDSMTSSTYMQRPYHGVLVCSVVVCLLLVSTGITAVTWYTVTSRHDNESQSINVTDGRMVPLVTGYDLQEVMQALWDNDVSRIPETDYVLNLQSRTNLSNKIDMADSSLFSNMRAYPQTLSTTYQTFAPLVDNYVATVRQIDTPTMQQRHEIDRFLNAVVDTSVMREGTRLPALQRSRGRESGVVQGPAVSSMVRALPSVAPLQHDRQQWLRARVCRRGKTSEGDRLSQLATLLSRRDRLDCRLQGLHSHPGAAPPSGAIHVARSTEAPRLVLRWNQPRVRHGGLHSVSAHQAQQALSV</sequence>
<dbReference type="PANTHER" id="PTHR12439">
    <property type="entry name" value="PLACENTAL PROTEIN 11-RELATED"/>
    <property type="match status" value="1"/>
</dbReference>
<gene>
    <name evidence="13" type="ORF">NP493_301g02000</name>
</gene>
<evidence type="ECO:0000256" key="6">
    <source>
        <dbReference type="ARBA" id="ARBA00022759"/>
    </source>
</evidence>
<evidence type="ECO:0000313" key="13">
    <source>
        <dbReference type="EMBL" id="KAK2183651.1"/>
    </source>
</evidence>
<keyword evidence="8 11" id="KW-0694">RNA-binding</keyword>
<keyword evidence="6 11" id="KW-0255">Endonuclease</keyword>
<feature type="domain" description="EndoU" evidence="12">
    <location>
        <begin position="66"/>
        <end position="301"/>
    </location>
</feature>
<dbReference type="EMBL" id="JAODUO010000301">
    <property type="protein sequence ID" value="KAK2183651.1"/>
    <property type="molecule type" value="Genomic_DNA"/>
</dbReference>
<evidence type="ECO:0000256" key="4">
    <source>
        <dbReference type="ARBA" id="ARBA00022722"/>
    </source>
</evidence>
<comment type="similarity">
    <text evidence="2 11">Belongs to the ENDOU family.</text>
</comment>
<evidence type="ECO:0000256" key="8">
    <source>
        <dbReference type="ARBA" id="ARBA00022884"/>
    </source>
</evidence>
<evidence type="ECO:0000256" key="5">
    <source>
        <dbReference type="ARBA" id="ARBA00022723"/>
    </source>
</evidence>
<organism evidence="13 14">
    <name type="scientific">Ridgeia piscesae</name>
    <name type="common">Tubeworm</name>
    <dbReference type="NCBI Taxonomy" id="27915"/>
    <lineage>
        <taxon>Eukaryota</taxon>
        <taxon>Metazoa</taxon>
        <taxon>Spiralia</taxon>
        <taxon>Lophotrochozoa</taxon>
        <taxon>Annelida</taxon>
        <taxon>Polychaeta</taxon>
        <taxon>Sedentaria</taxon>
        <taxon>Canalipalpata</taxon>
        <taxon>Sabellida</taxon>
        <taxon>Siboglinidae</taxon>
        <taxon>Ridgeia</taxon>
    </lineage>
</organism>
<evidence type="ECO:0000256" key="10">
    <source>
        <dbReference type="ARBA" id="ARBA00023239"/>
    </source>
</evidence>
<dbReference type="GO" id="GO:0046872">
    <property type="term" value="F:metal ion binding"/>
    <property type="evidence" value="ECO:0007669"/>
    <property type="project" value="UniProtKB-UniRule"/>
</dbReference>
<keyword evidence="10" id="KW-0456">Lyase</keyword>
<keyword evidence="14" id="KW-1185">Reference proteome</keyword>
<dbReference type="SUPFAM" id="SSF142877">
    <property type="entry name" value="EndoU-like"/>
    <property type="match status" value="1"/>
</dbReference>
<keyword evidence="7 11" id="KW-0378">Hydrolase</keyword>
<evidence type="ECO:0000256" key="7">
    <source>
        <dbReference type="ARBA" id="ARBA00022801"/>
    </source>
</evidence>
<comment type="cofactor">
    <cofactor evidence="1 11">
        <name>Mn(2+)</name>
        <dbReference type="ChEBI" id="CHEBI:29035"/>
    </cofactor>
</comment>
<dbReference type="InterPro" id="IPR039787">
    <property type="entry name" value="ENDOU"/>
</dbReference>
<evidence type="ECO:0000259" key="12">
    <source>
        <dbReference type="PROSITE" id="PS51959"/>
    </source>
</evidence>
<evidence type="ECO:0000256" key="11">
    <source>
        <dbReference type="RuleBase" id="RU367085"/>
    </source>
</evidence>
<evidence type="ECO:0000313" key="14">
    <source>
        <dbReference type="Proteomes" id="UP001209878"/>
    </source>
</evidence>
<dbReference type="PANTHER" id="PTHR12439:SF11">
    <property type="entry name" value="URIDYLATE-SPECIFIC ENDORIBONUCLEASE"/>
    <property type="match status" value="1"/>
</dbReference>
<evidence type="ECO:0000256" key="3">
    <source>
        <dbReference type="ARBA" id="ARBA00011245"/>
    </source>
</evidence>
<comment type="catalytic activity">
    <reaction evidence="11">
        <text>ribonucleotidyl-uridine-RNA = a 5'-end dephospho-uridine-RNA + a 3'-end 2',3'-cyclophospho-ribonucleotide-RNA</text>
        <dbReference type="Rhea" id="RHEA:67792"/>
        <dbReference type="Rhea" id="RHEA-COMP:10464"/>
        <dbReference type="Rhea" id="RHEA-COMP:17354"/>
        <dbReference type="Rhea" id="RHEA-COMP:17356"/>
        <dbReference type="ChEBI" id="CHEBI:83064"/>
        <dbReference type="ChEBI" id="CHEBI:173117"/>
        <dbReference type="ChEBI" id="CHEBI:173224"/>
    </reaction>
</comment>
<dbReference type="Pfam" id="PF09412">
    <property type="entry name" value="XendoU"/>
    <property type="match status" value="1"/>
</dbReference>
<keyword evidence="5 11" id="KW-0479">Metal-binding</keyword>
<dbReference type="AlphaFoldDB" id="A0AAD9L6L2"/>
<dbReference type="Proteomes" id="UP001209878">
    <property type="component" value="Unassembled WGS sequence"/>
</dbReference>
<dbReference type="EC" id="4.6.1.-" evidence="11"/>
<accession>A0AAD9L6L2</accession>
<dbReference type="PROSITE" id="PS51959">
    <property type="entry name" value="ENDOU"/>
    <property type="match status" value="1"/>
</dbReference>
<dbReference type="InterPro" id="IPR018998">
    <property type="entry name" value="EndoU_C"/>
</dbReference>
<evidence type="ECO:0000256" key="2">
    <source>
        <dbReference type="ARBA" id="ARBA00010168"/>
    </source>
</evidence>
<comment type="subunit">
    <text evidence="3 11">Monomer.</text>
</comment>
<dbReference type="GO" id="GO:0003723">
    <property type="term" value="F:RNA binding"/>
    <property type="evidence" value="ECO:0007669"/>
    <property type="project" value="UniProtKB-UniRule"/>
</dbReference>
<reference evidence="13" key="1">
    <citation type="journal article" date="2023" name="Mol. Biol. Evol.">
        <title>Third-Generation Sequencing Reveals the Adaptive Role of the Epigenome in Three Deep-Sea Polychaetes.</title>
        <authorList>
            <person name="Perez M."/>
            <person name="Aroh O."/>
            <person name="Sun Y."/>
            <person name="Lan Y."/>
            <person name="Juniper S.K."/>
            <person name="Young C.R."/>
            <person name="Angers B."/>
            <person name="Qian P.Y."/>
        </authorList>
    </citation>
    <scope>NUCLEOTIDE SEQUENCE</scope>
    <source>
        <strain evidence="13">R07B-5</strain>
    </source>
</reference>
<name>A0AAD9L6L2_RIDPI</name>
<keyword evidence="4 11" id="KW-0540">Nuclease</keyword>
<dbReference type="GO" id="GO:0016787">
    <property type="term" value="F:hydrolase activity"/>
    <property type="evidence" value="ECO:0007669"/>
    <property type="project" value="UniProtKB-KW"/>
</dbReference>
<dbReference type="GO" id="GO:0016829">
    <property type="term" value="F:lyase activity"/>
    <property type="evidence" value="ECO:0007669"/>
    <property type="project" value="UniProtKB-KW"/>
</dbReference>
<dbReference type="GO" id="GO:0004521">
    <property type="term" value="F:RNA endonuclease activity"/>
    <property type="evidence" value="ECO:0007669"/>
    <property type="project" value="UniProtKB-UniRule"/>
</dbReference>
<comment type="caution">
    <text evidence="13">The sequence shown here is derived from an EMBL/GenBank/DDBJ whole genome shotgun (WGS) entry which is preliminary data.</text>
</comment>
<evidence type="ECO:0000256" key="9">
    <source>
        <dbReference type="ARBA" id="ARBA00023211"/>
    </source>
</evidence>
<dbReference type="InterPro" id="IPR037227">
    <property type="entry name" value="EndoU-like"/>
</dbReference>
<keyword evidence="9 11" id="KW-0464">Manganese</keyword>
<protein>
    <recommendedName>
        <fullName evidence="11">Uridylate-specific endoribonuclease</fullName>
        <ecNumber evidence="11">4.6.1.-</ecNumber>
    </recommendedName>
</protein>